<dbReference type="PROSITE" id="PS50294">
    <property type="entry name" value="WD_REPEATS_REGION"/>
    <property type="match status" value="2"/>
</dbReference>
<dbReference type="CDD" id="cd22136">
    <property type="entry name" value="F-box_FBXW10"/>
    <property type="match status" value="1"/>
</dbReference>
<dbReference type="InterPro" id="IPR036322">
    <property type="entry name" value="WD40_repeat_dom_sf"/>
</dbReference>
<dbReference type="Proteomes" id="UP000053638">
    <property type="component" value="Unassembled WGS sequence"/>
</dbReference>
<gene>
    <name evidence="5" type="ORF">N335_01094</name>
</gene>
<feature type="non-terminal residue" evidence="5">
    <location>
        <position position="786"/>
    </location>
</feature>
<proteinExistence type="predicted"/>
<dbReference type="SUPFAM" id="SSF50978">
    <property type="entry name" value="WD40 repeat-like"/>
    <property type="match status" value="1"/>
</dbReference>
<evidence type="ECO:0000259" key="4">
    <source>
        <dbReference type="Pfam" id="PF00646"/>
    </source>
</evidence>
<dbReference type="Gene3D" id="1.20.1280.50">
    <property type="match status" value="1"/>
</dbReference>
<dbReference type="PhylomeDB" id="A0A091TKN7"/>
<sequence>KDFIRCLPLHLSMYILALLDQKSLKACAAVSRCWAFLAKEVKRERVSQSLVQEKILYLQGLCPRGALSNYAKTVDVTIPQLNEEGYVMEVEGHNWISKTEEEETNLQAAYHDLQTDTIQLEERNVFCGSYNIRVLTDQSDRSRIIHYSGGNLVAIGSADRKVRLLGMSGMKEVFPPLSGHAGSIKALFLNEKKGFVLSASFDLSIRCWNIYSGACVKIFNGHCGTITCLDLHEEQFVSGARDGMVKVWNLESGKCLKTLKHSSAVWVVKMDGTRVVSGCDRGLVKVWCAATGTLIKTLEGHQGPVKCLSFDQWHLVTGSTDGYALGWSMLGNLKRCLIAFRHPKEVLSLEFLYLRVISGCADGKIRIFNYLTGSCLKVLMANSRGDPISSFYVAGNRMVINSPTSLLMFQFEDVRWDYTLEADRETVGKKNQHNRISSRTPLHLQRTKRHGVSQMHRLALQTRERQKKLFIPGTTQPHAFASGKSARVHSARILAETGKDSLQPGKTVILQRNGKSEHGPSLYAPARADRAEATLQHVKRRGPSCLVSPDKFLLTVSMLQNTCKAAPVRSSIKHTAEVREAWEPPWEPQQHRPEKVQIYKNPLQHKKDQTVQLQRVRLHSDSLTMKRISIPFETKMLQLKLKNSLHGPTVNSSIPAPSIVRPKTCGLLREKKAHRGHASSELIKSTRVVIAQMKNEAVSRRKKPFCLYAADSSQSDGGFRLLTGKQKEVYEAAAVAQYRAHQTKLTEDQQRARKKAWLRKLKGLPIDSFTEEGKTAAPEFGLNTFI</sequence>
<feature type="repeat" description="WD" evidence="3">
    <location>
        <begin position="177"/>
        <end position="218"/>
    </location>
</feature>
<evidence type="ECO:0000256" key="1">
    <source>
        <dbReference type="ARBA" id="ARBA00022574"/>
    </source>
</evidence>
<keyword evidence="1 3" id="KW-0853">WD repeat</keyword>
<dbReference type="CDD" id="cd00200">
    <property type="entry name" value="WD40"/>
    <property type="match status" value="1"/>
</dbReference>
<dbReference type="AlphaFoldDB" id="A0A091TKN7"/>
<evidence type="ECO:0000313" key="5">
    <source>
        <dbReference type="EMBL" id="KFQ76905.1"/>
    </source>
</evidence>
<organism evidence="5 6">
    <name type="scientific">Phaethon lepturus</name>
    <name type="common">White-tailed tropicbird</name>
    <dbReference type="NCBI Taxonomy" id="97097"/>
    <lineage>
        <taxon>Eukaryota</taxon>
        <taxon>Metazoa</taxon>
        <taxon>Chordata</taxon>
        <taxon>Craniata</taxon>
        <taxon>Vertebrata</taxon>
        <taxon>Euteleostomi</taxon>
        <taxon>Archelosauria</taxon>
        <taxon>Archosauria</taxon>
        <taxon>Dinosauria</taxon>
        <taxon>Saurischia</taxon>
        <taxon>Theropoda</taxon>
        <taxon>Coelurosauria</taxon>
        <taxon>Aves</taxon>
        <taxon>Neognathae</taxon>
        <taxon>Neoaves</taxon>
        <taxon>Phaethontimorphae</taxon>
        <taxon>Phaethontiformes</taxon>
        <taxon>Phaethontidae</taxon>
        <taxon>Phaethon</taxon>
    </lineage>
</organism>
<dbReference type="SUPFAM" id="SSF81383">
    <property type="entry name" value="F-box domain"/>
    <property type="match status" value="1"/>
</dbReference>
<dbReference type="Gene3D" id="2.130.10.10">
    <property type="entry name" value="YVTN repeat-like/Quinoprotein amine dehydrogenase"/>
    <property type="match status" value="1"/>
</dbReference>
<dbReference type="InterPro" id="IPR001680">
    <property type="entry name" value="WD40_rpt"/>
</dbReference>
<evidence type="ECO:0000313" key="6">
    <source>
        <dbReference type="Proteomes" id="UP000053638"/>
    </source>
</evidence>
<evidence type="ECO:0000256" key="2">
    <source>
        <dbReference type="ARBA" id="ARBA00022737"/>
    </source>
</evidence>
<protein>
    <submittedName>
        <fullName evidence="5">F-box/WD repeat-containing protein 10</fullName>
    </submittedName>
</protein>
<dbReference type="InterPro" id="IPR001810">
    <property type="entry name" value="F-box_dom"/>
</dbReference>
<dbReference type="InterPro" id="IPR051075">
    <property type="entry name" value="SCF_subunit_WD-repeat"/>
</dbReference>
<dbReference type="InterPro" id="IPR015943">
    <property type="entry name" value="WD40/YVTN_repeat-like_dom_sf"/>
</dbReference>
<dbReference type="InterPro" id="IPR036047">
    <property type="entry name" value="F-box-like_dom_sf"/>
</dbReference>
<dbReference type="SMART" id="SM00320">
    <property type="entry name" value="WD40"/>
    <property type="match status" value="6"/>
</dbReference>
<dbReference type="PROSITE" id="PS50082">
    <property type="entry name" value="WD_REPEATS_2"/>
    <property type="match status" value="2"/>
</dbReference>
<accession>A0A091TKN7</accession>
<dbReference type="PANTHER" id="PTHR19872">
    <property type="entry name" value="UBIQUITIN LIGASE SPECIFICITY FACTOR/HREP PROTEIN"/>
    <property type="match status" value="1"/>
</dbReference>
<reference evidence="5 6" key="1">
    <citation type="submission" date="2014-04" db="EMBL/GenBank/DDBJ databases">
        <title>Genome evolution of avian class.</title>
        <authorList>
            <person name="Zhang G."/>
            <person name="Li C."/>
        </authorList>
    </citation>
    <scope>NUCLEOTIDE SEQUENCE [LARGE SCALE GENOMIC DNA]</scope>
    <source>
        <strain evidence="5">BGI_N335</strain>
    </source>
</reference>
<evidence type="ECO:0000256" key="3">
    <source>
        <dbReference type="PROSITE-ProRule" id="PRU00221"/>
    </source>
</evidence>
<keyword evidence="6" id="KW-1185">Reference proteome</keyword>
<dbReference type="EMBL" id="KK456956">
    <property type="protein sequence ID" value="KFQ76905.1"/>
    <property type="molecule type" value="Genomic_DNA"/>
</dbReference>
<feature type="domain" description="F-box" evidence="4">
    <location>
        <begin position="6"/>
        <end position="42"/>
    </location>
</feature>
<dbReference type="Pfam" id="PF00646">
    <property type="entry name" value="F-box"/>
    <property type="match status" value="1"/>
</dbReference>
<name>A0A091TKN7_PHALP</name>
<dbReference type="PANTHER" id="PTHR19872:SF7">
    <property type="entry name" value="F-BOX AND WD REPEAT DOMAIN CONTAINING PROTEIN 10B-RELATED"/>
    <property type="match status" value="1"/>
</dbReference>
<feature type="repeat" description="WD" evidence="3">
    <location>
        <begin position="219"/>
        <end position="258"/>
    </location>
</feature>
<dbReference type="Pfam" id="PF00400">
    <property type="entry name" value="WD40"/>
    <property type="match status" value="4"/>
</dbReference>
<keyword evidence="2" id="KW-0677">Repeat</keyword>
<feature type="non-terminal residue" evidence="5">
    <location>
        <position position="1"/>
    </location>
</feature>